<dbReference type="AlphaFoldDB" id="A0A1G6C818"/>
<dbReference type="OrthoDB" id="9811214at2"/>
<keyword evidence="5" id="KW-0472">Membrane</keyword>
<evidence type="ECO:0000259" key="6">
    <source>
        <dbReference type="Pfam" id="PF00535"/>
    </source>
</evidence>
<reference evidence="7 8" key="1">
    <citation type="submission" date="2016-10" db="EMBL/GenBank/DDBJ databases">
        <authorList>
            <person name="de Groot N.N."/>
        </authorList>
    </citation>
    <scope>NUCLEOTIDE SEQUENCE [LARGE SCALE GENOMIC DNA]</scope>
    <source>
        <strain evidence="7 8">ATCC 35022</strain>
    </source>
</reference>
<dbReference type="RefSeq" id="WP_090876452.1">
    <property type="nucleotide sequence ID" value="NZ_FMXQ01000004.1"/>
</dbReference>
<evidence type="ECO:0000313" key="7">
    <source>
        <dbReference type="EMBL" id="SDB28954.1"/>
    </source>
</evidence>
<organism evidence="7 8">
    <name type="scientific">Bauldia litoralis</name>
    <dbReference type="NCBI Taxonomy" id="665467"/>
    <lineage>
        <taxon>Bacteria</taxon>
        <taxon>Pseudomonadati</taxon>
        <taxon>Pseudomonadota</taxon>
        <taxon>Alphaproteobacteria</taxon>
        <taxon>Hyphomicrobiales</taxon>
        <taxon>Kaistiaceae</taxon>
        <taxon>Bauldia</taxon>
    </lineage>
</organism>
<evidence type="ECO:0000256" key="3">
    <source>
        <dbReference type="ARBA" id="ARBA00022676"/>
    </source>
</evidence>
<feature type="domain" description="Glycosyltransferase 2-like" evidence="6">
    <location>
        <begin position="4"/>
        <end position="101"/>
    </location>
</feature>
<evidence type="ECO:0000256" key="1">
    <source>
        <dbReference type="ARBA" id="ARBA00004236"/>
    </source>
</evidence>
<dbReference type="InterPro" id="IPR029044">
    <property type="entry name" value="Nucleotide-diphossugar_trans"/>
</dbReference>
<dbReference type="Pfam" id="PF00535">
    <property type="entry name" value="Glycos_transf_2"/>
    <property type="match status" value="1"/>
</dbReference>
<keyword evidence="3" id="KW-0328">Glycosyltransferase</keyword>
<dbReference type="PANTHER" id="PTHR43646:SF2">
    <property type="entry name" value="GLYCOSYLTRANSFERASE 2-LIKE DOMAIN-CONTAINING PROTEIN"/>
    <property type="match status" value="1"/>
</dbReference>
<evidence type="ECO:0000256" key="2">
    <source>
        <dbReference type="ARBA" id="ARBA00022475"/>
    </source>
</evidence>
<dbReference type="PANTHER" id="PTHR43646">
    <property type="entry name" value="GLYCOSYLTRANSFERASE"/>
    <property type="match status" value="1"/>
</dbReference>
<dbReference type="SUPFAM" id="SSF53448">
    <property type="entry name" value="Nucleotide-diphospho-sugar transferases"/>
    <property type="match status" value="1"/>
</dbReference>
<dbReference type="GO" id="GO:0005886">
    <property type="term" value="C:plasma membrane"/>
    <property type="evidence" value="ECO:0007669"/>
    <property type="project" value="UniProtKB-SubCell"/>
</dbReference>
<keyword evidence="2" id="KW-1003">Cell membrane</keyword>
<keyword evidence="4 7" id="KW-0808">Transferase</keyword>
<accession>A0A1G6C818</accession>
<dbReference type="GO" id="GO:0016757">
    <property type="term" value="F:glycosyltransferase activity"/>
    <property type="evidence" value="ECO:0007669"/>
    <property type="project" value="UniProtKB-KW"/>
</dbReference>
<name>A0A1G6C818_9HYPH</name>
<evidence type="ECO:0000256" key="4">
    <source>
        <dbReference type="ARBA" id="ARBA00022679"/>
    </source>
</evidence>
<dbReference type="Proteomes" id="UP000199071">
    <property type="component" value="Unassembled WGS sequence"/>
</dbReference>
<dbReference type="EMBL" id="FMXQ01000004">
    <property type="protein sequence ID" value="SDB28954.1"/>
    <property type="molecule type" value="Genomic_DNA"/>
</dbReference>
<evidence type="ECO:0000313" key="8">
    <source>
        <dbReference type="Proteomes" id="UP000199071"/>
    </source>
</evidence>
<proteinExistence type="predicted"/>
<evidence type="ECO:0000256" key="5">
    <source>
        <dbReference type="ARBA" id="ARBA00023136"/>
    </source>
</evidence>
<dbReference type="InterPro" id="IPR001173">
    <property type="entry name" value="Glyco_trans_2-like"/>
</dbReference>
<gene>
    <name evidence="7" type="ORF">SAMN02982931_02167</name>
</gene>
<sequence>MITVILPTRDDEIALALALTPLVPAAVEGIVREVIVVDAGSRDGTLVVADAAGCTVVRGSGPEALMAAVEEAKSDWLLFLSPSAVLDANWFGEVLPFIDRAMMAGEGSDAAAAFRHGRAESGFTARFAEWSATFRSAGFAAPYQEQGLLVSRSLYRAVGGHRTLPAMADVDLARRIGRRRLTLFRARAVMRRPAGGGFFRGARNAACLAMFVMRLPPRVIGRFAA</sequence>
<dbReference type="STRING" id="665467.SAMN02982931_02167"/>
<protein>
    <submittedName>
        <fullName evidence="7">Glycosyltransferase like family 2</fullName>
    </submittedName>
</protein>
<comment type="subcellular location">
    <subcellularLocation>
        <location evidence="1">Cell membrane</location>
    </subcellularLocation>
</comment>
<dbReference type="Gene3D" id="3.90.550.10">
    <property type="entry name" value="Spore Coat Polysaccharide Biosynthesis Protein SpsA, Chain A"/>
    <property type="match status" value="1"/>
</dbReference>
<keyword evidence="8" id="KW-1185">Reference proteome</keyword>